<feature type="compositionally biased region" description="Basic and acidic residues" evidence="2">
    <location>
        <begin position="329"/>
        <end position="351"/>
    </location>
</feature>
<keyword evidence="5" id="KW-1185">Reference proteome</keyword>
<protein>
    <recommendedName>
        <fullName evidence="1">choline-phosphate cytidylyltransferase</fullName>
        <ecNumber evidence="1">2.7.7.15</ecNumber>
    </recommendedName>
</protein>
<dbReference type="Pfam" id="PF01467">
    <property type="entry name" value="CTP_transf_like"/>
    <property type="match status" value="1"/>
</dbReference>
<reference evidence="5" key="1">
    <citation type="journal article" date="2012" name="Science">
        <title>The Paleozoic origin of enzymatic lignin decomposition reconstructed from 31 fungal genomes.</title>
        <authorList>
            <person name="Floudas D."/>
            <person name="Binder M."/>
            <person name="Riley R."/>
            <person name="Barry K."/>
            <person name="Blanchette R.A."/>
            <person name="Henrissat B."/>
            <person name="Martinez A.T."/>
            <person name="Otillar R."/>
            <person name="Spatafora J.W."/>
            <person name="Yadav J.S."/>
            <person name="Aerts A."/>
            <person name="Benoit I."/>
            <person name="Boyd A."/>
            <person name="Carlson A."/>
            <person name="Copeland A."/>
            <person name="Coutinho P.M."/>
            <person name="de Vries R.P."/>
            <person name="Ferreira P."/>
            <person name="Findley K."/>
            <person name="Foster B."/>
            <person name="Gaskell J."/>
            <person name="Glotzer D."/>
            <person name="Gorecki P."/>
            <person name="Heitman J."/>
            <person name="Hesse C."/>
            <person name="Hori C."/>
            <person name="Igarashi K."/>
            <person name="Jurgens J.A."/>
            <person name="Kallen N."/>
            <person name="Kersten P."/>
            <person name="Kohler A."/>
            <person name="Kuees U."/>
            <person name="Kumar T.K.A."/>
            <person name="Kuo A."/>
            <person name="LaButti K."/>
            <person name="Larrondo L.F."/>
            <person name="Lindquist E."/>
            <person name="Ling A."/>
            <person name="Lombard V."/>
            <person name="Lucas S."/>
            <person name="Lundell T."/>
            <person name="Martin R."/>
            <person name="McLaughlin D.J."/>
            <person name="Morgenstern I."/>
            <person name="Morin E."/>
            <person name="Murat C."/>
            <person name="Nagy L.G."/>
            <person name="Nolan M."/>
            <person name="Ohm R.A."/>
            <person name="Patyshakuliyeva A."/>
            <person name="Rokas A."/>
            <person name="Ruiz-Duenas F.J."/>
            <person name="Sabat G."/>
            <person name="Salamov A."/>
            <person name="Samejima M."/>
            <person name="Schmutz J."/>
            <person name="Slot J.C."/>
            <person name="St John F."/>
            <person name="Stenlid J."/>
            <person name="Sun H."/>
            <person name="Sun S."/>
            <person name="Syed K."/>
            <person name="Tsang A."/>
            <person name="Wiebenga A."/>
            <person name="Young D."/>
            <person name="Pisabarro A."/>
            <person name="Eastwood D.C."/>
            <person name="Martin F."/>
            <person name="Cullen D."/>
            <person name="Grigoriev I.V."/>
            <person name="Hibbett D.S."/>
        </authorList>
    </citation>
    <scope>NUCLEOTIDE SEQUENCE [LARGE SCALE GENOMIC DNA]</scope>
    <source>
        <strain evidence="5">RWD-64-598 SS2</strain>
    </source>
</reference>
<dbReference type="EMBL" id="JH711581">
    <property type="protein sequence ID" value="EIW79234.1"/>
    <property type="molecule type" value="Genomic_DNA"/>
</dbReference>
<dbReference type="SUPFAM" id="SSF52374">
    <property type="entry name" value="Nucleotidylyl transferase"/>
    <property type="match status" value="1"/>
</dbReference>
<dbReference type="Gene3D" id="3.40.50.620">
    <property type="entry name" value="HUPs"/>
    <property type="match status" value="1"/>
</dbReference>
<dbReference type="OrthoDB" id="17102at2759"/>
<name>A0A5M3MK92_CONPW</name>
<feature type="compositionally biased region" description="Basic and acidic residues" evidence="2">
    <location>
        <begin position="298"/>
        <end position="318"/>
    </location>
</feature>
<dbReference type="GO" id="GO:0031210">
    <property type="term" value="F:phosphatidylcholine binding"/>
    <property type="evidence" value="ECO:0007669"/>
    <property type="project" value="TreeGrafter"/>
</dbReference>
<dbReference type="KEGG" id="cput:CONPUDRAFT_83508"/>
<dbReference type="Proteomes" id="UP000053558">
    <property type="component" value="Unassembled WGS sequence"/>
</dbReference>
<feature type="domain" description="Cytidyltransferase-like" evidence="3">
    <location>
        <begin position="92"/>
        <end position="191"/>
    </location>
</feature>
<feature type="region of interest" description="Disordered" evidence="2">
    <location>
        <begin position="296"/>
        <end position="362"/>
    </location>
</feature>
<evidence type="ECO:0000313" key="4">
    <source>
        <dbReference type="EMBL" id="EIW79234.1"/>
    </source>
</evidence>
<dbReference type="GeneID" id="19210601"/>
<dbReference type="InterPro" id="IPR014729">
    <property type="entry name" value="Rossmann-like_a/b/a_fold"/>
</dbReference>
<dbReference type="InterPro" id="IPR045049">
    <property type="entry name" value="Pcy1-like"/>
</dbReference>
<dbReference type="GO" id="GO:0004105">
    <property type="term" value="F:choline-phosphate cytidylyltransferase activity"/>
    <property type="evidence" value="ECO:0007669"/>
    <property type="project" value="UniProtKB-EC"/>
</dbReference>
<feature type="region of interest" description="Disordered" evidence="2">
    <location>
        <begin position="247"/>
        <end position="272"/>
    </location>
</feature>
<dbReference type="GO" id="GO:0005635">
    <property type="term" value="C:nuclear envelope"/>
    <property type="evidence" value="ECO:0007669"/>
    <property type="project" value="TreeGrafter"/>
</dbReference>
<dbReference type="NCBIfam" id="TIGR00125">
    <property type="entry name" value="cyt_tran_rel"/>
    <property type="match status" value="1"/>
</dbReference>
<sequence length="362" mass="39209">MAGFDNESVTSLDEDYDVISNPAHRSLESSIADLALSPSAAPLDATGPAEPPPADIAKTALSTVSLTAAEIQAYVVNIGPAHLPPGQRVRVYVDGVFDGLTAGAALKLRQAKLSFPRAHLVVGVFSDDICAPQSSTSTPLAHYSHAERCEVVRACRWVDEVHPSAPWLVDQSWLSSNRIDYVALEEGSSIDPTFDKERLKAYDALRRLGRVIPTRRTMGLTPARPLSRALPTPPVNSPPVVVQTPVAPHCTISPPPTTTTGPPSAIGPPEPPRFIPVHDREPSPDATPWIRSAQLESGHADGKHSSHEAPAPRRDHSSDQQFMDAFGIKPREKRYAYRNRETSEGDGEKGGTVRRMMLEGEW</sequence>
<evidence type="ECO:0000256" key="1">
    <source>
        <dbReference type="ARBA" id="ARBA00026101"/>
    </source>
</evidence>
<evidence type="ECO:0000259" key="3">
    <source>
        <dbReference type="Pfam" id="PF01467"/>
    </source>
</evidence>
<dbReference type="PANTHER" id="PTHR10739:SF13">
    <property type="entry name" value="CHOLINE-PHOSPHATE CYTIDYLYLTRANSFERASE"/>
    <property type="match status" value="1"/>
</dbReference>
<dbReference type="PANTHER" id="PTHR10739">
    <property type="entry name" value="CYTIDYLYLTRANSFERASE"/>
    <property type="match status" value="1"/>
</dbReference>
<comment type="caution">
    <text evidence="4">The sequence shown here is derived from an EMBL/GenBank/DDBJ whole genome shotgun (WGS) entry which is preliminary data.</text>
</comment>
<dbReference type="AlphaFoldDB" id="A0A5M3MK92"/>
<accession>A0A5M3MK92</accession>
<proteinExistence type="predicted"/>
<organism evidence="4 5">
    <name type="scientific">Coniophora puteana (strain RWD-64-598)</name>
    <name type="common">Brown rot fungus</name>
    <dbReference type="NCBI Taxonomy" id="741705"/>
    <lineage>
        <taxon>Eukaryota</taxon>
        <taxon>Fungi</taxon>
        <taxon>Dikarya</taxon>
        <taxon>Basidiomycota</taxon>
        <taxon>Agaricomycotina</taxon>
        <taxon>Agaricomycetes</taxon>
        <taxon>Agaricomycetidae</taxon>
        <taxon>Boletales</taxon>
        <taxon>Coniophorineae</taxon>
        <taxon>Coniophoraceae</taxon>
        <taxon>Coniophora</taxon>
    </lineage>
</organism>
<gene>
    <name evidence="4" type="ORF">CONPUDRAFT_83508</name>
</gene>
<evidence type="ECO:0000313" key="5">
    <source>
        <dbReference type="Proteomes" id="UP000053558"/>
    </source>
</evidence>
<evidence type="ECO:0000256" key="2">
    <source>
        <dbReference type="SAM" id="MobiDB-lite"/>
    </source>
</evidence>
<dbReference type="InterPro" id="IPR004821">
    <property type="entry name" value="Cyt_trans-like"/>
</dbReference>
<dbReference type="RefSeq" id="XP_007770913.1">
    <property type="nucleotide sequence ID" value="XM_007772723.1"/>
</dbReference>
<dbReference type="EC" id="2.7.7.15" evidence="1"/>